<dbReference type="EMBL" id="JAHUZE010000001">
    <property type="protein sequence ID" value="MBV7378192.1"/>
    <property type="molecule type" value="Genomic_DNA"/>
</dbReference>
<accession>A0ABS6SZ09</accession>
<evidence type="ECO:0000259" key="1">
    <source>
        <dbReference type="PROSITE" id="PS50995"/>
    </source>
</evidence>
<dbReference type="RefSeq" id="WP_218391038.1">
    <property type="nucleotide sequence ID" value="NZ_JAHUZE010000001.1"/>
</dbReference>
<dbReference type="InterPro" id="IPR039422">
    <property type="entry name" value="MarR/SlyA-like"/>
</dbReference>
<dbReference type="PROSITE" id="PS50995">
    <property type="entry name" value="HTH_MARR_2"/>
    <property type="match status" value="1"/>
</dbReference>
<gene>
    <name evidence="2" type="ORF">KJP28_04600</name>
</gene>
<protein>
    <submittedName>
        <fullName evidence="2">MarR family winged helix-turn-helix transcriptional regulator</fullName>
    </submittedName>
</protein>
<evidence type="ECO:0000313" key="2">
    <source>
        <dbReference type="EMBL" id="MBV7378192.1"/>
    </source>
</evidence>
<name>A0ABS6SZ09_9RHOB</name>
<keyword evidence="3" id="KW-1185">Reference proteome</keyword>
<dbReference type="PANTHER" id="PTHR33164">
    <property type="entry name" value="TRANSCRIPTIONAL REGULATOR, MARR FAMILY"/>
    <property type="match status" value="1"/>
</dbReference>
<feature type="domain" description="HTH marR-type" evidence="1">
    <location>
        <begin position="25"/>
        <end position="170"/>
    </location>
</feature>
<dbReference type="InterPro" id="IPR000835">
    <property type="entry name" value="HTH_MarR-typ"/>
</dbReference>
<proteinExistence type="predicted"/>
<evidence type="ECO:0000313" key="3">
    <source>
        <dbReference type="Proteomes" id="UP000756530"/>
    </source>
</evidence>
<comment type="caution">
    <text evidence="2">The sequence shown here is derived from an EMBL/GenBank/DDBJ whole genome shotgun (WGS) entry which is preliminary data.</text>
</comment>
<dbReference type="Proteomes" id="UP000756530">
    <property type="component" value="Unassembled WGS sequence"/>
</dbReference>
<dbReference type="PANTHER" id="PTHR33164:SF57">
    <property type="entry name" value="MARR-FAMILY TRANSCRIPTIONAL REGULATOR"/>
    <property type="match status" value="1"/>
</dbReference>
<sequence length="174" mass="19213">MTQNIPPRSPVLDAADLPEPTKVALQGIDAAMFRWHRAVLKGEITREFLSRAGLDLEIAQFQGLMAVMRIARGVGRDAPEPPTVGLVAEDMAIDPSRASRICAALISKGFVMRGASQEDGRKSVLELTDKGRETFSQVWNLKWQDNLKIFADWSDDDIATFGRLLSAYIEGLLD</sequence>
<dbReference type="SMART" id="SM00347">
    <property type="entry name" value="HTH_MARR"/>
    <property type="match status" value="1"/>
</dbReference>
<organism evidence="2 3">
    <name type="scientific">Maritimibacter dapengensis</name>
    <dbReference type="NCBI Taxonomy" id="2836868"/>
    <lineage>
        <taxon>Bacteria</taxon>
        <taxon>Pseudomonadati</taxon>
        <taxon>Pseudomonadota</taxon>
        <taxon>Alphaproteobacteria</taxon>
        <taxon>Rhodobacterales</taxon>
        <taxon>Roseobacteraceae</taxon>
        <taxon>Maritimibacter</taxon>
    </lineage>
</organism>
<reference evidence="2 3" key="1">
    <citation type="submission" date="2021-05" db="EMBL/GenBank/DDBJ databases">
        <title>Culturable bacteria isolated from Daya Bay.</title>
        <authorList>
            <person name="Zheng W."/>
            <person name="Yu S."/>
            <person name="Huang Y."/>
        </authorList>
    </citation>
    <scope>NUCLEOTIDE SEQUENCE [LARGE SCALE GENOMIC DNA]</scope>
    <source>
        <strain evidence="2 3">DP4N28-5</strain>
    </source>
</reference>